<feature type="non-terminal residue" evidence="7">
    <location>
        <position position="125"/>
    </location>
</feature>
<keyword evidence="7" id="KW-0540">Nuclease</keyword>
<dbReference type="GO" id="GO:0006397">
    <property type="term" value="P:mRNA processing"/>
    <property type="evidence" value="ECO:0007669"/>
    <property type="project" value="UniProtKB-KW"/>
</dbReference>
<accession>A0A392Q891</accession>
<organism evidence="7 8">
    <name type="scientific">Trifolium medium</name>
    <dbReference type="NCBI Taxonomy" id="97028"/>
    <lineage>
        <taxon>Eukaryota</taxon>
        <taxon>Viridiplantae</taxon>
        <taxon>Streptophyta</taxon>
        <taxon>Embryophyta</taxon>
        <taxon>Tracheophyta</taxon>
        <taxon>Spermatophyta</taxon>
        <taxon>Magnoliopsida</taxon>
        <taxon>eudicotyledons</taxon>
        <taxon>Gunneridae</taxon>
        <taxon>Pentapetalae</taxon>
        <taxon>rosids</taxon>
        <taxon>fabids</taxon>
        <taxon>Fabales</taxon>
        <taxon>Fabaceae</taxon>
        <taxon>Papilionoideae</taxon>
        <taxon>50 kb inversion clade</taxon>
        <taxon>NPAAA clade</taxon>
        <taxon>Hologalegina</taxon>
        <taxon>IRL clade</taxon>
        <taxon>Trifolieae</taxon>
        <taxon>Trifolium</taxon>
    </lineage>
</organism>
<dbReference type="Pfam" id="PF00076">
    <property type="entry name" value="RRM_1"/>
    <property type="match status" value="1"/>
</dbReference>
<evidence type="ECO:0000256" key="2">
    <source>
        <dbReference type="ARBA" id="ARBA00022728"/>
    </source>
</evidence>
<dbReference type="Gene3D" id="3.30.70.330">
    <property type="match status" value="1"/>
</dbReference>
<comment type="caution">
    <text evidence="7">The sequence shown here is derived from an EMBL/GenBank/DDBJ whole genome shotgun (WGS) entry which is preliminary data.</text>
</comment>
<keyword evidence="8" id="KW-1185">Reference proteome</keyword>
<dbReference type="InterPro" id="IPR012677">
    <property type="entry name" value="Nucleotide-bd_a/b_plait_sf"/>
</dbReference>
<dbReference type="InterPro" id="IPR035979">
    <property type="entry name" value="RBD_domain_sf"/>
</dbReference>
<dbReference type="InterPro" id="IPR000504">
    <property type="entry name" value="RRM_dom"/>
</dbReference>
<evidence type="ECO:0000313" key="8">
    <source>
        <dbReference type="Proteomes" id="UP000265520"/>
    </source>
</evidence>
<evidence type="ECO:0000313" key="7">
    <source>
        <dbReference type="EMBL" id="MCI20059.1"/>
    </source>
</evidence>
<dbReference type="GO" id="GO:0008380">
    <property type="term" value="P:RNA splicing"/>
    <property type="evidence" value="ECO:0007669"/>
    <property type="project" value="UniProtKB-KW"/>
</dbReference>
<evidence type="ECO:0000256" key="5">
    <source>
        <dbReference type="SAM" id="MobiDB-lite"/>
    </source>
</evidence>
<evidence type="ECO:0000256" key="3">
    <source>
        <dbReference type="ARBA" id="ARBA00023187"/>
    </source>
</evidence>
<dbReference type="GO" id="GO:0005681">
    <property type="term" value="C:spliceosomal complex"/>
    <property type="evidence" value="ECO:0007669"/>
    <property type="project" value="UniProtKB-KW"/>
</dbReference>
<dbReference type="GO" id="GO:0004527">
    <property type="term" value="F:exonuclease activity"/>
    <property type="evidence" value="ECO:0007669"/>
    <property type="project" value="UniProtKB-KW"/>
</dbReference>
<feature type="domain" description="RRM" evidence="6">
    <location>
        <begin position="20"/>
        <end position="99"/>
    </location>
</feature>
<proteinExistence type="predicted"/>
<evidence type="ECO:0000256" key="4">
    <source>
        <dbReference type="PROSITE-ProRule" id="PRU00176"/>
    </source>
</evidence>
<keyword evidence="7" id="KW-0378">Hydrolase</keyword>
<dbReference type="CDD" id="cd00590">
    <property type="entry name" value="RRM_SF"/>
    <property type="match status" value="1"/>
</dbReference>
<dbReference type="GO" id="GO:0003723">
    <property type="term" value="F:RNA binding"/>
    <property type="evidence" value="ECO:0007669"/>
    <property type="project" value="UniProtKB-UniRule"/>
</dbReference>
<dbReference type="PROSITE" id="PS50102">
    <property type="entry name" value="RRM"/>
    <property type="match status" value="1"/>
</dbReference>
<reference evidence="7 8" key="1">
    <citation type="journal article" date="2018" name="Front. Plant Sci.">
        <title>Red Clover (Trifolium pratense) and Zigzag Clover (T. medium) - A Picture of Genomic Similarities and Differences.</title>
        <authorList>
            <person name="Dluhosova J."/>
            <person name="Istvanek J."/>
            <person name="Nedelnik J."/>
            <person name="Repkova J."/>
        </authorList>
    </citation>
    <scope>NUCLEOTIDE SEQUENCE [LARGE SCALE GENOMIC DNA]</scope>
    <source>
        <strain evidence="8">cv. 10/8</strain>
        <tissue evidence="7">Leaf</tissue>
    </source>
</reference>
<dbReference type="AlphaFoldDB" id="A0A392Q891"/>
<sequence>MSGDKGKGRGYVHRMDQISTSFFFTNFPEELDWGMLWKLFSKYGSVTDVFIPKKVDKWGRRFGFVKFKGVREFEVEALSRKLEDVWWGTYKLRVNRSRFGKDDPKEKSSQEPRVQRRRVDSREAE</sequence>
<dbReference type="SMART" id="SM00360">
    <property type="entry name" value="RRM"/>
    <property type="match status" value="1"/>
</dbReference>
<dbReference type="Proteomes" id="UP000265520">
    <property type="component" value="Unassembled WGS sequence"/>
</dbReference>
<feature type="region of interest" description="Disordered" evidence="5">
    <location>
        <begin position="99"/>
        <end position="125"/>
    </location>
</feature>
<keyword evidence="4" id="KW-0694">RNA-binding</keyword>
<dbReference type="PANTHER" id="PTHR23147">
    <property type="entry name" value="SERINE/ARGININE RICH SPLICING FACTOR"/>
    <property type="match status" value="1"/>
</dbReference>
<dbReference type="InterPro" id="IPR050907">
    <property type="entry name" value="SRSF"/>
</dbReference>
<dbReference type="SUPFAM" id="SSF54928">
    <property type="entry name" value="RNA-binding domain, RBD"/>
    <property type="match status" value="1"/>
</dbReference>
<evidence type="ECO:0000256" key="1">
    <source>
        <dbReference type="ARBA" id="ARBA00022664"/>
    </source>
</evidence>
<protein>
    <submittedName>
        <fullName evidence="7">Endonuclease/exonuclease/phosphatase family protein</fullName>
    </submittedName>
</protein>
<keyword evidence="7" id="KW-0269">Exonuclease</keyword>
<dbReference type="GO" id="GO:0004519">
    <property type="term" value="F:endonuclease activity"/>
    <property type="evidence" value="ECO:0007669"/>
    <property type="project" value="UniProtKB-KW"/>
</dbReference>
<keyword evidence="3" id="KW-0508">mRNA splicing</keyword>
<name>A0A392Q891_9FABA</name>
<evidence type="ECO:0000259" key="6">
    <source>
        <dbReference type="PROSITE" id="PS50102"/>
    </source>
</evidence>
<keyword evidence="7" id="KW-0255">Endonuclease</keyword>
<keyword evidence="1" id="KW-0507">mRNA processing</keyword>
<keyword evidence="2" id="KW-0747">Spliceosome</keyword>
<dbReference type="EMBL" id="LXQA010117905">
    <property type="protein sequence ID" value="MCI20059.1"/>
    <property type="molecule type" value="Genomic_DNA"/>
</dbReference>